<dbReference type="InterPro" id="IPR010750">
    <property type="entry name" value="SGF29_tudor-like_dom"/>
</dbReference>
<protein>
    <submittedName>
        <fullName evidence="3">SAGA-associated factor 29</fullName>
    </submittedName>
</protein>
<evidence type="ECO:0000313" key="3">
    <source>
        <dbReference type="EMBL" id="PRT52896.1"/>
    </source>
</evidence>
<comment type="caution">
    <text evidence="3">The sequence shown here is derived from an EMBL/GenBank/DDBJ whole genome shotgun (WGS) entry which is preliminary data.</text>
</comment>
<dbReference type="Proteomes" id="UP000238350">
    <property type="component" value="Unassembled WGS sequence"/>
</dbReference>
<name>A0A2T0FD19_9ASCO</name>
<keyword evidence="4" id="KW-1185">Reference proteome</keyword>
<dbReference type="GO" id="GO:0000124">
    <property type="term" value="C:SAGA complex"/>
    <property type="evidence" value="ECO:0007669"/>
    <property type="project" value="InterPro"/>
</dbReference>
<dbReference type="Gene3D" id="2.30.30.140">
    <property type="match status" value="2"/>
</dbReference>
<dbReference type="STRING" id="45607.A0A2T0FD19"/>
<evidence type="ECO:0000313" key="4">
    <source>
        <dbReference type="Proteomes" id="UP000238350"/>
    </source>
</evidence>
<reference evidence="3 4" key="1">
    <citation type="submission" date="2017-04" db="EMBL/GenBank/DDBJ databases">
        <title>Genome sequencing of [Candida] sorbophila.</title>
        <authorList>
            <person name="Ahn J.O."/>
        </authorList>
    </citation>
    <scope>NUCLEOTIDE SEQUENCE [LARGE SCALE GENOMIC DNA]</scope>
    <source>
        <strain evidence="3 4">DS02</strain>
    </source>
</reference>
<dbReference type="PANTHER" id="PTHR21539">
    <property type="entry name" value="SAGA-ASSOCIATED FACTOR 29"/>
    <property type="match status" value="1"/>
</dbReference>
<gene>
    <name evidence="3" type="ORF">B9G98_00516</name>
</gene>
<dbReference type="PANTHER" id="PTHR21539:SF0">
    <property type="entry name" value="SAGA-ASSOCIATED FACTOR 29"/>
    <property type="match status" value="1"/>
</dbReference>
<sequence>MRNRRGQSAAASAGTLSGSSEALNDTWNQVRSKVKQAQQVLNTLVIPGNIPTNSDLKSLEDQDLDELKTALDQSRAEHVQNLQLWEQCGQHLQDALDATVLTVYLRNEPETKKRRRTTTGSTAATPAAASSGNELAIGAKVAFRLPGTKAPDDEWILCEVIKVLQEGQRYEVQDPEPDEKHQAGKIYRASVRDMIALPARGANLPALAAGTTVLAQYPETTAFYRAEVTSCNSQKCLLVFEGEEETGKQTEVDRHLVLGL</sequence>
<evidence type="ECO:0000259" key="2">
    <source>
        <dbReference type="PROSITE" id="PS51518"/>
    </source>
</evidence>
<accession>A0A2T0FD19</accession>
<evidence type="ECO:0000256" key="1">
    <source>
        <dbReference type="SAM" id="MobiDB-lite"/>
    </source>
</evidence>
<dbReference type="InterPro" id="IPR047288">
    <property type="entry name" value="Tudor_SGF29_rpt1"/>
</dbReference>
<dbReference type="PROSITE" id="PS51518">
    <property type="entry name" value="SGF29_C"/>
    <property type="match status" value="1"/>
</dbReference>
<feature type="domain" description="SGF29 C-terminal" evidence="2">
    <location>
        <begin position="131"/>
        <end position="260"/>
    </location>
</feature>
<dbReference type="AlphaFoldDB" id="A0A2T0FD19"/>
<dbReference type="InterPro" id="IPR037802">
    <property type="entry name" value="SGF29"/>
</dbReference>
<dbReference type="GeneID" id="36514265"/>
<proteinExistence type="predicted"/>
<dbReference type="Pfam" id="PF07039">
    <property type="entry name" value="SGF29_Tudor"/>
    <property type="match status" value="1"/>
</dbReference>
<dbReference type="EMBL" id="NDIQ01000001">
    <property type="protein sequence ID" value="PRT52896.1"/>
    <property type="molecule type" value="Genomic_DNA"/>
</dbReference>
<feature type="region of interest" description="Disordered" evidence="1">
    <location>
        <begin position="1"/>
        <end position="22"/>
    </location>
</feature>
<feature type="compositionally biased region" description="Low complexity" evidence="1">
    <location>
        <begin position="8"/>
        <end position="22"/>
    </location>
</feature>
<dbReference type="RefSeq" id="XP_024662842.1">
    <property type="nucleotide sequence ID" value="XM_024807074.1"/>
</dbReference>
<dbReference type="CDD" id="cd20393">
    <property type="entry name" value="Tudor_SGF29_rpt1"/>
    <property type="match status" value="1"/>
</dbReference>
<organism evidence="3 4">
    <name type="scientific">Wickerhamiella sorbophila</name>
    <dbReference type="NCBI Taxonomy" id="45607"/>
    <lineage>
        <taxon>Eukaryota</taxon>
        <taxon>Fungi</taxon>
        <taxon>Dikarya</taxon>
        <taxon>Ascomycota</taxon>
        <taxon>Saccharomycotina</taxon>
        <taxon>Dipodascomycetes</taxon>
        <taxon>Dipodascales</taxon>
        <taxon>Trichomonascaceae</taxon>
        <taxon>Wickerhamiella</taxon>
    </lineage>
</organism>
<dbReference type="OrthoDB" id="10265994at2759"/>